<organism evidence="2 3">
    <name type="scientific">Actinomadura rayongensis</name>
    <dbReference type="NCBI Taxonomy" id="1429076"/>
    <lineage>
        <taxon>Bacteria</taxon>
        <taxon>Bacillati</taxon>
        <taxon>Actinomycetota</taxon>
        <taxon>Actinomycetes</taxon>
        <taxon>Streptosporangiales</taxon>
        <taxon>Thermomonosporaceae</taxon>
        <taxon>Actinomadura</taxon>
    </lineage>
</organism>
<dbReference type="AlphaFoldDB" id="A0A6I4W7J9"/>
<keyword evidence="3" id="KW-1185">Reference proteome</keyword>
<evidence type="ECO:0000313" key="3">
    <source>
        <dbReference type="Proteomes" id="UP000431901"/>
    </source>
</evidence>
<dbReference type="EMBL" id="WUTW01000001">
    <property type="protein sequence ID" value="MXQ64176.1"/>
    <property type="molecule type" value="Genomic_DNA"/>
</dbReference>
<dbReference type="OrthoDB" id="3430276at2"/>
<evidence type="ECO:0000259" key="1">
    <source>
        <dbReference type="Pfam" id="PF04149"/>
    </source>
</evidence>
<sequence length="62" mass="6544">MMAVEWRTSSLSRSVGNCVAVAALPGGVGVRDSKAPEQGHLLLSRRVLAGVLARMKDGDLRP</sequence>
<protein>
    <submittedName>
        <fullName evidence="2">DUF397 domain-containing protein</fullName>
    </submittedName>
</protein>
<evidence type="ECO:0000313" key="2">
    <source>
        <dbReference type="EMBL" id="MXQ64176.1"/>
    </source>
</evidence>
<gene>
    <name evidence="2" type="ORF">GQ466_09010</name>
</gene>
<dbReference type="Pfam" id="PF04149">
    <property type="entry name" value="DUF397"/>
    <property type="match status" value="1"/>
</dbReference>
<proteinExistence type="predicted"/>
<dbReference type="Proteomes" id="UP000431901">
    <property type="component" value="Unassembled WGS sequence"/>
</dbReference>
<reference evidence="2 3" key="1">
    <citation type="submission" date="2019-12" db="EMBL/GenBank/DDBJ databases">
        <title>Nocardia macrotermitis sp. nov. and Nocardia aurantia sp. nov., isolated from the gut of the fungus growing-termite Macrotermes natalensis.</title>
        <authorList>
            <person name="Christine B."/>
            <person name="Rene B."/>
        </authorList>
    </citation>
    <scope>NUCLEOTIDE SEQUENCE [LARGE SCALE GENOMIC DNA]</scope>
    <source>
        <strain evidence="2 3">DSM 102126</strain>
    </source>
</reference>
<feature type="domain" description="DUF397" evidence="1">
    <location>
        <begin position="5"/>
        <end position="55"/>
    </location>
</feature>
<comment type="caution">
    <text evidence="2">The sequence shown here is derived from an EMBL/GenBank/DDBJ whole genome shotgun (WGS) entry which is preliminary data.</text>
</comment>
<name>A0A6I4W7J9_9ACTN</name>
<accession>A0A6I4W7J9</accession>
<dbReference type="InterPro" id="IPR007278">
    <property type="entry name" value="DUF397"/>
</dbReference>